<evidence type="ECO:0000259" key="1">
    <source>
        <dbReference type="Pfam" id="PF13464"/>
    </source>
</evidence>
<organism evidence="2 3">
    <name type="scientific">Candidatus Planktophila lacus</name>
    <dbReference type="NCBI Taxonomy" id="1884913"/>
    <lineage>
        <taxon>Bacteria</taxon>
        <taxon>Bacillati</taxon>
        <taxon>Actinomycetota</taxon>
        <taxon>Actinomycetes</taxon>
        <taxon>Candidatus Nanopelagicales</taxon>
        <taxon>Candidatus Nanopelagicaceae</taxon>
        <taxon>Candidatus Planktophila</taxon>
    </lineage>
</organism>
<evidence type="ECO:0000313" key="3">
    <source>
        <dbReference type="Proteomes" id="UP000217144"/>
    </source>
</evidence>
<dbReference type="KEGG" id="plan:A1s21148_04580"/>
<dbReference type="EMBL" id="CP016769">
    <property type="protein sequence ID" value="ASY10786.1"/>
    <property type="molecule type" value="Genomic_DNA"/>
</dbReference>
<gene>
    <name evidence="2" type="ORF">A1s21148_04580</name>
</gene>
<dbReference type="InterPro" id="IPR050400">
    <property type="entry name" value="Bact_Cytoskel_RodZ"/>
</dbReference>
<reference evidence="2 3" key="1">
    <citation type="submission" date="2016-07" db="EMBL/GenBank/DDBJ databases">
        <title>High microdiversification within the ubiquitous acI lineage of Actinobacteria.</title>
        <authorList>
            <person name="Neuenschwander S.M."/>
            <person name="Salcher M."/>
            <person name="Ghai R."/>
            <person name="Pernthaler J."/>
        </authorList>
    </citation>
    <scope>NUCLEOTIDE SEQUENCE [LARGE SCALE GENOMIC DNA]</scope>
    <source>
        <strain evidence="2">MMS-21-148</strain>
    </source>
</reference>
<feature type="domain" description="Cytoskeleton protein RodZ-like C-terminal" evidence="1">
    <location>
        <begin position="177"/>
        <end position="241"/>
    </location>
</feature>
<dbReference type="GO" id="GO:0003677">
    <property type="term" value="F:DNA binding"/>
    <property type="evidence" value="ECO:0007669"/>
    <property type="project" value="InterPro"/>
</dbReference>
<dbReference type="Pfam" id="PF13464">
    <property type="entry name" value="RodZ_C"/>
    <property type="match status" value="1"/>
</dbReference>
<dbReference type="InterPro" id="IPR025194">
    <property type="entry name" value="RodZ-like_C"/>
</dbReference>
<dbReference type="Pfam" id="PF13413">
    <property type="entry name" value="HTH_25"/>
    <property type="match status" value="1"/>
</dbReference>
<dbReference type="PANTHER" id="PTHR34475:SF1">
    <property type="entry name" value="CYTOSKELETON PROTEIN RODZ"/>
    <property type="match status" value="1"/>
</dbReference>
<dbReference type="Gene3D" id="1.10.260.40">
    <property type="entry name" value="lambda repressor-like DNA-binding domains"/>
    <property type="match status" value="1"/>
</dbReference>
<name>A0AAC9YQX5_9ACTN</name>
<accession>A0AAC9YQX5</accession>
<dbReference type="AlphaFoldDB" id="A0AAC9YQX5"/>
<dbReference type="RefSeq" id="WP_095671273.1">
    <property type="nucleotide sequence ID" value="NZ_CP016769.1"/>
</dbReference>
<protein>
    <submittedName>
        <fullName evidence="2">Phosphohydrolase</fullName>
    </submittedName>
</protein>
<dbReference type="SUPFAM" id="SSF47413">
    <property type="entry name" value="lambda repressor-like DNA-binding domains"/>
    <property type="match status" value="1"/>
</dbReference>
<dbReference type="Proteomes" id="UP000217144">
    <property type="component" value="Chromosome"/>
</dbReference>
<sequence length="247" mass="26301">MSLGQFMQGARESAGLSIDELASRLSIRPGLLIEMEKNKFVNCGGDTYARGHLRNIAAHIFVEPQTLIDLYNEEHSSESRKIHDMLVENNVSRIPTERKSIKPKSLVIASVVLLSAIAVGQIIISNSETTVTPVVTTTPSATPTPLASASAVATEPAATESVPASANGEMKLTISATRGSSNIHVVAGGKTLFQDPIFQGDTKSFSAPTSISVYLSNAGDLDLTLNGQKLAPLGARNQEIRKTFRSK</sequence>
<evidence type="ECO:0000313" key="2">
    <source>
        <dbReference type="EMBL" id="ASY10786.1"/>
    </source>
</evidence>
<keyword evidence="3" id="KW-1185">Reference proteome</keyword>
<dbReference type="InterPro" id="IPR010982">
    <property type="entry name" value="Lambda_DNA-bd_dom_sf"/>
</dbReference>
<dbReference type="PANTHER" id="PTHR34475">
    <property type="match status" value="1"/>
</dbReference>
<proteinExistence type="predicted"/>